<dbReference type="SMART" id="SM00960">
    <property type="entry name" value="Robl_LC7"/>
    <property type="match status" value="1"/>
</dbReference>
<dbReference type="Gene3D" id="3.30.450.30">
    <property type="entry name" value="Dynein light chain 2a, cytoplasmic"/>
    <property type="match status" value="1"/>
</dbReference>
<name>A0A9Q8ZG79_CURCL</name>
<dbReference type="SUPFAM" id="SSF103196">
    <property type="entry name" value="Roadblock/LC7 domain"/>
    <property type="match status" value="1"/>
</dbReference>
<dbReference type="EMBL" id="CP089279">
    <property type="protein sequence ID" value="USP81140.1"/>
    <property type="molecule type" value="Genomic_DNA"/>
</dbReference>
<protein>
    <submittedName>
        <fullName evidence="4">Dynein light chain-related protein</fullName>
    </submittedName>
</protein>
<evidence type="ECO:0000256" key="1">
    <source>
        <dbReference type="ARBA" id="ARBA00007191"/>
    </source>
</evidence>
<evidence type="ECO:0000313" key="4">
    <source>
        <dbReference type="EMBL" id="USP81140.1"/>
    </source>
</evidence>
<evidence type="ECO:0000313" key="5">
    <source>
        <dbReference type="Proteomes" id="UP001056012"/>
    </source>
</evidence>
<feature type="compositionally biased region" description="Polar residues" evidence="2">
    <location>
        <begin position="84"/>
        <end position="111"/>
    </location>
</feature>
<proteinExistence type="inferred from homology"/>
<dbReference type="Pfam" id="PF03259">
    <property type="entry name" value="Robl_LC7"/>
    <property type="match status" value="1"/>
</dbReference>
<dbReference type="Proteomes" id="UP001056012">
    <property type="component" value="Chromosome 6"/>
</dbReference>
<comment type="similarity">
    <text evidence="1">Belongs to the GAMAD family.</text>
</comment>
<dbReference type="InterPro" id="IPR004942">
    <property type="entry name" value="Roadblock/LAMTOR2_dom"/>
</dbReference>
<evidence type="ECO:0000259" key="3">
    <source>
        <dbReference type="SMART" id="SM00960"/>
    </source>
</evidence>
<organism evidence="4 5">
    <name type="scientific">Curvularia clavata</name>
    <dbReference type="NCBI Taxonomy" id="95742"/>
    <lineage>
        <taxon>Eukaryota</taxon>
        <taxon>Fungi</taxon>
        <taxon>Dikarya</taxon>
        <taxon>Ascomycota</taxon>
        <taxon>Pezizomycotina</taxon>
        <taxon>Dothideomycetes</taxon>
        <taxon>Pleosporomycetidae</taxon>
        <taxon>Pleosporales</taxon>
        <taxon>Pleosporineae</taxon>
        <taxon>Pleosporaceae</taxon>
        <taxon>Curvularia</taxon>
    </lineage>
</organism>
<evidence type="ECO:0000256" key="2">
    <source>
        <dbReference type="SAM" id="MobiDB-lite"/>
    </source>
</evidence>
<feature type="domain" description="Roadblock/LAMTOR2" evidence="3">
    <location>
        <begin position="53"/>
        <end position="174"/>
    </location>
</feature>
<dbReference type="VEuPathDB" id="FungiDB:yc1106_08414"/>
<feature type="region of interest" description="Disordered" evidence="2">
    <location>
        <begin position="84"/>
        <end position="115"/>
    </location>
</feature>
<dbReference type="OrthoDB" id="9985637at2759"/>
<dbReference type="AlphaFoldDB" id="A0A9Q8ZG79"/>
<reference evidence="4" key="1">
    <citation type="submission" date="2021-12" db="EMBL/GenBank/DDBJ databases">
        <title>Curvularia clavata genome.</title>
        <authorList>
            <person name="Cao Y."/>
        </authorList>
    </citation>
    <scope>NUCLEOTIDE SEQUENCE</scope>
    <source>
        <strain evidence="4">Yc1106</strain>
    </source>
</reference>
<keyword evidence="5" id="KW-1185">Reference proteome</keyword>
<sequence length="179" mass="19290">MPLVQKEPKKVMAWQGPVADCLTDVIGMQTTTVSLTPPRFTVSLENGSKRYETLALLTRLSQKPGVQSTLILSRENGSIIRTSGLISNSSSANPNSTLPASGEATSDSYTNGRKDSGIHSAEDVASSVWSFLTAAGSLVDELDKEDEVKLLRLRTKKNELVIVPDPKFILVVIHDTPPA</sequence>
<accession>A0A9Q8ZG79</accession>
<gene>
    <name evidence="4" type="ORF">yc1106_08414</name>
</gene>
<dbReference type="PANTHER" id="PTHR10779">
    <property type="entry name" value="DYNEIN LIGHT CHAIN ROADBLOCK"/>
    <property type="match status" value="1"/>
</dbReference>